<keyword evidence="5" id="KW-1185">Reference proteome</keyword>
<evidence type="ECO:0000256" key="3">
    <source>
        <dbReference type="ARBA" id="ARBA00023295"/>
    </source>
</evidence>
<dbReference type="GO" id="GO:0003796">
    <property type="term" value="F:lysozyme activity"/>
    <property type="evidence" value="ECO:0007669"/>
    <property type="project" value="InterPro"/>
</dbReference>
<dbReference type="EMBL" id="JADBEM010000001">
    <property type="protein sequence ID" value="MBE1606258.1"/>
    <property type="molecule type" value="Genomic_DNA"/>
</dbReference>
<dbReference type="GO" id="GO:0009253">
    <property type="term" value="P:peptidoglycan catabolic process"/>
    <property type="evidence" value="ECO:0007669"/>
    <property type="project" value="InterPro"/>
</dbReference>
<accession>A0A927RK18</accession>
<dbReference type="RefSeq" id="WP_192750419.1">
    <property type="nucleotide sequence ID" value="NZ_BAABJL010000011.1"/>
</dbReference>
<dbReference type="SMART" id="SM00641">
    <property type="entry name" value="Glyco_25"/>
    <property type="match status" value="1"/>
</dbReference>
<dbReference type="InterPro" id="IPR017853">
    <property type="entry name" value="GH"/>
</dbReference>
<comment type="caution">
    <text evidence="4">The sequence shown here is derived from an EMBL/GenBank/DDBJ whole genome shotgun (WGS) entry which is preliminary data.</text>
</comment>
<dbReference type="InterPro" id="IPR018077">
    <property type="entry name" value="Glyco_hydro_fam25_subgr"/>
</dbReference>
<dbReference type="AlphaFoldDB" id="A0A927RK18"/>
<dbReference type="PANTHER" id="PTHR34135">
    <property type="entry name" value="LYSOZYME"/>
    <property type="match status" value="1"/>
</dbReference>
<evidence type="ECO:0000256" key="1">
    <source>
        <dbReference type="ARBA" id="ARBA00010646"/>
    </source>
</evidence>
<dbReference type="PANTHER" id="PTHR34135:SF2">
    <property type="entry name" value="LYSOZYME"/>
    <property type="match status" value="1"/>
</dbReference>
<evidence type="ECO:0000313" key="4">
    <source>
        <dbReference type="EMBL" id="MBE1606258.1"/>
    </source>
</evidence>
<keyword evidence="2" id="KW-0378">Hydrolase</keyword>
<evidence type="ECO:0000256" key="2">
    <source>
        <dbReference type="ARBA" id="ARBA00022801"/>
    </source>
</evidence>
<dbReference type="GO" id="GO:0016998">
    <property type="term" value="P:cell wall macromolecule catabolic process"/>
    <property type="evidence" value="ECO:0007669"/>
    <property type="project" value="InterPro"/>
</dbReference>
<dbReference type="Proteomes" id="UP000638648">
    <property type="component" value="Unassembled WGS sequence"/>
</dbReference>
<dbReference type="Gene3D" id="3.20.20.80">
    <property type="entry name" value="Glycosidases"/>
    <property type="match status" value="1"/>
</dbReference>
<dbReference type="SUPFAM" id="SSF51445">
    <property type="entry name" value="(Trans)glycosidases"/>
    <property type="match status" value="1"/>
</dbReference>
<name>A0A927RK18_9ACTN</name>
<dbReference type="InterPro" id="IPR002053">
    <property type="entry name" value="Glyco_hydro_25"/>
</dbReference>
<protein>
    <submittedName>
        <fullName evidence="4">GH25 family lysozyme M1 (1,4-beta-N-acetylmuramidase)</fullName>
    </submittedName>
</protein>
<organism evidence="4 5">
    <name type="scientific">Actinopolymorpha pittospori</name>
    <dbReference type="NCBI Taxonomy" id="648752"/>
    <lineage>
        <taxon>Bacteria</taxon>
        <taxon>Bacillati</taxon>
        <taxon>Actinomycetota</taxon>
        <taxon>Actinomycetes</taxon>
        <taxon>Propionibacteriales</taxon>
        <taxon>Actinopolymorphaceae</taxon>
        <taxon>Actinopolymorpha</taxon>
    </lineage>
</organism>
<evidence type="ECO:0000313" key="5">
    <source>
        <dbReference type="Proteomes" id="UP000638648"/>
    </source>
</evidence>
<gene>
    <name evidence="4" type="ORF">HEB94_003106</name>
</gene>
<keyword evidence="3" id="KW-0326">Glycosidase</keyword>
<sequence length="334" mass="34698">MTIVRGIDVSSYQTVTSWSQLKGTIGFVFVKATEGTSFTSSTWRSYFAAACNASLLVGSYHFAHPDQDAKAQAAHYASELQAAGWRTGRDLPPALDLEQTGGLGKSALTAWALAFMQEVDRQLGLAGAVRCGLYVNPDYLTNKTNGASLVEGRWLWLAKWPNPGGPWPSADSAMPAGTSVWQWTDKASVKGVSGVVDGDVSTLAALKRLAPAYYGTTPAPQAHQEDDLPTANEIADAVWAHSLTSLSGSKATAETFVAHIRTDTASAVANAAQIGALRATIDTLAKAVGSGASVDIQSLADAVRAASEAGARAALEDSVVSVDVNVNGKTAAAA</sequence>
<dbReference type="PROSITE" id="PS51904">
    <property type="entry name" value="GLYCOSYL_HYDROL_F25_2"/>
    <property type="match status" value="1"/>
</dbReference>
<dbReference type="CDD" id="cd00599">
    <property type="entry name" value="GH25_muramidase"/>
    <property type="match status" value="1"/>
</dbReference>
<proteinExistence type="inferred from homology"/>
<dbReference type="Pfam" id="PF01183">
    <property type="entry name" value="Glyco_hydro_25"/>
    <property type="match status" value="1"/>
</dbReference>
<dbReference type="GO" id="GO:0016052">
    <property type="term" value="P:carbohydrate catabolic process"/>
    <property type="evidence" value="ECO:0007669"/>
    <property type="project" value="TreeGrafter"/>
</dbReference>
<reference evidence="4" key="1">
    <citation type="submission" date="2020-10" db="EMBL/GenBank/DDBJ databases">
        <title>Sequencing the genomes of 1000 actinobacteria strains.</title>
        <authorList>
            <person name="Klenk H.-P."/>
        </authorList>
    </citation>
    <scope>NUCLEOTIDE SEQUENCE</scope>
    <source>
        <strain evidence="4">DSM 45354</strain>
    </source>
</reference>
<comment type="similarity">
    <text evidence="1">Belongs to the glycosyl hydrolase 25 family.</text>
</comment>